<keyword evidence="3" id="KW-0804">Transcription</keyword>
<keyword evidence="6" id="KW-1185">Reference proteome</keyword>
<dbReference type="SMART" id="SM00418">
    <property type="entry name" value="HTH_ARSR"/>
    <property type="match status" value="1"/>
</dbReference>
<proteinExistence type="predicted"/>
<evidence type="ECO:0000259" key="4">
    <source>
        <dbReference type="PROSITE" id="PS50987"/>
    </source>
</evidence>
<dbReference type="NCBIfam" id="NF033788">
    <property type="entry name" value="HTH_metalloreg"/>
    <property type="match status" value="1"/>
</dbReference>
<name>A0ABN7K9W5_9BACT</name>
<keyword evidence="2" id="KW-0238">DNA-binding</keyword>
<dbReference type="CDD" id="cd00090">
    <property type="entry name" value="HTH_ARSR"/>
    <property type="match status" value="1"/>
</dbReference>
<dbReference type="PROSITE" id="PS50987">
    <property type="entry name" value="HTH_ARSR_2"/>
    <property type="match status" value="1"/>
</dbReference>
<dbReference type="PANTHER" id="PTHR43132:SF6">
    <property type="entry name" value="HTH-TYPE TRANSCRIPTIONAL REPRESSOR CZRA"/>
    <property type="match status" value="1"/>
</dbReference>
<dbReference type="PRINTS" id="PR00778">
    <property type="entry name" value="HTHARSR"/>
</dbReference>
<sequence length="117" mass="13274">MQNDEICEIDCIHTEILTAVKAQMADEASLAELADFFKIFSDQTRVKIIWALSISEMCVCDIAALLSMSHSSISHQLRVLKSSKIVKNRRDGKMVYYSLADEHISQIFKQALSHIKE</sequence>
<dbReference type="PANTHER" id="PTHR43132">
    <property type="entry name" value="ARSENICAL RESISTANCE OPERON REPRESSOR ARSR-RELATED"/>
    <property type="match status" value="1"/>
</dbReference>
<dbReference type="InterPro" id="IPR001845">
    <property type="entry name" value="HTH_ArsR_DNA-bd_dom"/>
</dbReference>
<dbReference type="InterPro" id="IPR036388">
    <property type="entry name" value="WH-like_DNA-bd_sf"/>
</dbReference>
<dbReference type="InterPro" id="IPR018334">
    <property type="entry name" value="ArsR_HTH"/>
</dbReference>
<organism evidence="5 6">
    <name type="scientific">Campylobacter suis</name>
    <dbReference type="NCBI Taxonomy" id="2790657"/>
    <lineage>
        <taxon>Bacteria</taxon>
        <taxon>Pseudomonadati</taxon>
        <taxon>Campylobacterota</taxon>
        <taxon>Epsilonproteobacteria</taxon>
        <taxon>Campylobacterales</taxon>
        <taxon>Campylobacteraceae</taxon>
        <taxon>Campylobacter</taxon>
    </lineage>
</organism>
<dbReference type="SUPFAM" id="SSF46785">
    <property type="entry name" value="Winged helix' DNA-binding domain"/>
    <property type="match status" value="1"/>
</dbReference>
<evidence type="ECO:0000313" key="6">
    <source>
        <dbReference type="Proteomes" id="UP000789359"/>
    </source>
</evidence>
<dbReference type="InterPro" id="IPR036390">
    <property type="entry name" value="WH_DNA-bd_sf"/>
</dbReference>
<dbReference type="EMBL" id="CAJHOE010000008">
    <property type="protein sequence ID" value="CAD7289311.1"/>
    <property type="molecule type" value="Genomic_DNA"/>
</dbReference>
<dbReference type="RefSeq" id="WP_230057481.1">
    <property type="nucleotide sequence ID" value="NZ_CAJHOE010000008.1"/>
</dbReference>
<accession>A0ABN7K9W5</accession>
<gene>
    <name evidence="5" type="primary">ziaR</name>
    <name evidence="5" type="ORF">LMG8286_01746</name>
</gene>
<protein>
    <submittedName>
        <fullName evidence="5">Transcriptional repressor SmtB</fullName>
    </submittedName>
</protein>
<evidence type="ECO:0000256" key="2">
    <source>
        <dbReference type="ARBA" id="ARBA00023125"/>
    </source>
</evidence>
<dbReference type="InterPro" id="IPR051011">
    <property type="entry name" value="Metal_resp_trans_reg"/>
</dbReference>
<reference evidence="5 6" key="1">
    <citation type="submission" date="2020-11" db="EMBL/GenBank/DDBJ databases">
        <authorList>
            <person name="Peeters C."/>
        </authorList>
    </citation>
    <scope>NUCLEOTIDE SEQUENCE [LARGE SCALE GENOMIC DNA]</scope>
    <source>
        <strain evidence="5 6">LMG 8286</strain>
    </source>
</reference>
<dbReference type="Gene3D" id="1.10.10.10">
    <property type="entry name" value="Winged helix-like DNA-binding domain superfamily/Winged helix DNA-binding domain"/>
    <property type="match status" value="1"/>
</dbReference>
<evidence type="ECO:0000256" key="1">
    <source>
        <dbReference type="ARBA" id="ARBA00023015"/>
    </source>
</evidence>
<feature type="domain" description="HTH arsR-type" evidence="4">
    <location>
        <begin position="25"/>
        <end position="117"/>
    </location>
</feature>
<dbReference type="InterPro" id="IPR011991">
    <property type="entry name" value="ArsR-like_HTH"/>
</dbReference>
<dbReference type="Proteomes" id="UP000789359">
    <property type="component" value="Unassembled WGS sequence"/>
</dbReference>
<dbReference type="Pfam" id="PF01022">
    <property type="entry name" value="HTH_5"/>
    <property type="match status" value="1"/>
</dbReference>
<keyword evidence="1" id="KW-0805">Transcription regulation</keyword>
<evidence type="ECO:0000256" key="3">
    <source>
        <dbReference type="ARBA" id="ARBA00023163"/>
    </source>
</evidence>
<evidence type="ECO:0000313" key="5">
    <source>
        <dbReference type="EMBL" id="CAD7289311.1"/>
    </source>
</evidence>
<dbReference type="PROSITE" id="PS00846">
    <property type="entry name" value="HTH_ARSR_1"/>
    <property type="match status" value="1"/>
</dbReference>
<comment type="caution">
    <text evidence="5">The sequence shown here is derived from an EMBL/GenBank/DDBJ whole genome shotgun (WGS) entry which is preliminary data.</text>
</comment>